<accession>A0ABM3WGX9</accession>
<reference evidence="4" key="1">
    <citation type="submission" date="2025-08" db="UniProtKB">
        <authorList>
            <consortium name="RefSeq"/>
        </authorList>
    </citation>
    <scope>IDENTIFICATION</scope>
</reference>
<feature type="signal peptide" evidence="1">
    <location>
        <begin position="1"/>
        <end position="21"/>
    </location>
</feature>
<feature type="chain" id="PRO_5047393819" evidence="1">
    <location>
        <begin position="22"/>
        <end position="115"/>
    </location>
</feature>
<proteinExistence type="predicted"/>
<dbReference type="RefSeq" id="XP_060035824.1">
    <property type="nucleotide sequence ID" value="XM_060179841.1"/>
</dbReference>
<dbReference type="Proteomes" id="UP001652624">
    <property type="component" value="Chromosome 20"/>
</dbReference>
<keyword evidence="1" id="KW-0732">Signal</keyword>
<sequence length="115" mass="13075">MGARLLLLFLGFSVAWPCLQGELDRGASLTVLFGFTALKCYQCHQVSASGVCESGRRVYQTRGNQQCFVRKIYEGKKLLYGLQGCEDLCIPMSFFRPSVRVHFECCKDRPFCNKF</sequence>
<evidence type="ECO:0000259" key="2">
    <source>
        <dbReference type="Pfam" id="PF00021"/>
    </source>
</evidence>
<evidence type="ECO:0000313" key="4">
    <source>
        <dbReference type="RefSeq" id="XP_060035824.1"/>
    </source>
</evidence>
<dbReference type="GeneID" id="132534972"/>
<organism evidence="3 4">
    <name type="scientific">Erinaceus europaeus</name>
    <name type="common">Western European hedgehog</name>
    <dbReference type="NCBI Taxonomy" id="9365"/>
    <lineage>
        <taxon>Eukaryota</taxon>
        <taxon>Metazoa</taxon>
        <taxon>Chordata</taxon>
        <taxon>Craniata</taxon>
        <taxon>Vertebrata</taxon>
        <taxon>Euteleostomi</taxon>
        <taxon>Mammalia</taxon>
        <taxon>Eutheria</taxon>
        <taxon>Laurasiatheria</taxon>
        <taxon>Eulipotyphla</taxon>
        <taxon>Erinaceidae</taxon>
        <taxon>Erinaceinae</taxon>
        <taxon>Erinaceus</taxon>
    </lineage>
</organism>
<protein>
    <submittedName>
        <fullName evidence="4">Protein PIP-1-like</fullName>
    </submittedName>
</protein>
<gene>
    <name evidence="4" type="primary">LOC132534972</name>
</gene>
<keyword evidence="3" id="KW-1185">Reference proteome</keyword>
<dbReference type="InterPro" id="IPR016054">
    <property type="entry name" value="LY6_UPA_recep-like"/>
</dbReference>
<dbReference type="CDD" id="cd23628">
    <property type="entry name" value="TFP_LU_ECD_SP10_like"/>
    <property type="match status" value="1"/>
</dbReference>
<evidence type="ECO:0000313" key="3">
    <source>
        <dbReference type="Proteomes" id="UP001652624"/>
    </source>
</evidence>
<feature type="domain" description="UPAR/Ly6" evidence="2">
    <location>
        <begin position="37"/>
        <end position="114"/>
    </location>
</feature>
<dbReference type="Pfam" id="PF00021">
    <property type="entry name" value="UPAR_LY6"/>
    <property type="match status" value="1"/>
</dbReference>
<evidence type="ECO:0000256" key="1">
    <source>
        <dbReference type="SAM" id="SignalP"/>
    </source>
</evidence>
<name>A0ABM3WGX9_ERIEU</name>